<dbReference type="KEGG" id="ovb:NB640_11525"/>
<proteinExistence type="predicted"/>
<dbReference type="Pfam" id="PF13521">
    <property type="entry name" value="AAA_28"/>
    <property type="match status" value="1"/>
</dbReference>
<dbReference type="EMBL" id="CP098242">
    <property type="protein sequence ID" value="WAW09835.1"/>
    <property type="molecule type" value="Genomic_DNA"/>
</dbReference>
<dbReference type="Gene3D" id="3.40.50.300">
    <property type="entry name" value="P-loop containing nucleotide triphosphate hydrolases"/>
    <property type="match status" value="1"/>
</dbReference>
<keyword evidence="3" id="KW-1185">Reference proteome</keyword>
<accession>A0A9E9LYC6</accession>
<dbReference type="InterPro" id="IPR038727">
    <property type="entry name" value="NadR/Ttd14_AAA_dom"/>
</dbReference>
<evidence type="ECO:0000313" key="2">
    <source>
        <dbReference type="EMBL" id="WAW09835.1"/>
    </source>
</evidence>
<dbReference type="AlphaFoldDB" id="A0A9E9LYC6"/>
<sequence length="192" mass="22195">MSDFHENFFVITGAPGAGKTTLLRSLEDHHFMIMAEAGRSIIQDQTAIGGNALPWEDKRAYAELMLNWDMRSYKEAPNHSRPVLFDRAIPDIIGYLELNDIPVPTHLARAAEKFRYNRKVFIAPYWSEIYGQDTERKQSHDEALATYDAMVRVYERLGYELLTLPKASLDRRIQFITEHLDSLSPEKPSYYP</sequence>
<name>A0A9E9LYC6_9BURK</name>
<feature type="domain" description="NadR/Ttd14 AAA" evidence="1">
    <location>
        <begin position="9"/>
        <end position="172"/>
    </location>
</feature>
<dbReference type="RefSeq" id="WP_269308839.1">
    <property type="nucleotide sequence ID" value="NZ_CP098242.1"/>
</dbReference>
<dbReference type="InterPro" id="IPR027417">
    <property type="entry name" value="P-loop_NTPase"/>
</dbReference>
<gene>
    <name evidence="2" type="ORF">NB640_11525</name>
</gene>
<evidence type="ECO:0000313" key="3">
    <source>
        <dbReference type="Proteomes" id="UP001156215"/>
    </source>
</evidence>
<protein>
    <submittedName>
        <fullName evidence="2">AAA family ATPase</fullName>
    </submittedName>
</protein>
<dbReference type="Proteomes" id="UP001156215">
    <property type="component" value="Chromosome"/>
</dbReference>
<organism evidence="2 3">
    <name type="scientific">Oxalobacter vibrioformis</name>
    <dbReference type="NCBI Taxonomy" id="933080"/>
    <lineage>
        <taxon>Bacteria</taxon>
        <taxon>Pseudomonadati</taxon>
        <taxon>Pseudomonadota</taxon>
        <taxon>Betaproteobacteria</taxon>
        <taxon>Burkholderiales</taxon>
        <taxon>Oxalobacteraceae</taxon>
        <taxon>Oxalobacter</taxon>
    </lineage>
</organism>
<evidence type="ECO:0000259" key="1">
    <source>
        <dbReference type="Pfam" id="PF13521"/>
    </source>
</evidence>
<reference evidence="2" key="1">
    <citation type="journal article" date="2022" name="Front. Microbiol.">
        <title>New perspectives on an old grouping: The genomic and phenotypic variability of Oxalobacter formigenes and the implications for calcium oxalate stone prevention.</title>
        <authorList>
            <person name="Chmiel J.A."/>
            <person name="Carr C."/>
            <person name="Stuivenberg G.A."/>
            <person name="Venema R."/>
            <person name="Chanyi R.M."/>
            <person name="Al K.F."/>
            <person name="Giguere D."/>
            <person name="Say H."/>
            <person name="Akouris P.P."/>
            <person name="Dominguez Romero S.A."/>
            <person name="Kwong A."/>
            <person name="Tai V."/>
            <person name="Koval S.F."/>
            <person name="Razvi H."/>
            <person name="Bjazevic J."/>
            <person name="Burton J.P."/>
        </authorList>
    </citation>
    <scope>NUCLEOTIDE SEQUENCE</scope>
    <source>
        <strain evidence="2">WoOx3</strain>
    </source>
</reference>
<dbReference type="SUPFAM" id="SSF52540">
    <property type="entry name" value="P-loop containing nucleoside triphosphate hydrolases"/>
    <property type="match status" value="1"/>
</dbReference>